<dbReference type="EC" id="2.7.13.3" evidence="2"/>
<reference evidence="10 11" key="1">
    <citation type="submission" date="2019-03" db="EMBL/GenBank/DDBJ databases">
        <title>Genomic Encyclopedia of Type Strains, Phase IV (KMG-IV): sequencing the most valuable type-strain genomes for metagenomic binning, comparative biology and taxonomic classification.</title>
        <authorList>
            <person name="Goeker M."/>
        </authorList>
    </citation>
    <scope>NUCLEOTIDE SEQUENCE [LARGE SCALE GENOMIC DNA]</scope>
    <source>
        <strain evidence="10 11">DSM 7445</strain>
    </source>
</reference>
<evidence type="ECO:0000256" key="4">
    <source>
        <dbReference type="ARBA" id="ARBA00022679"/>
    </source>
</evidence>
<evidence type="ECO:0000313" key="10">
    <source>
        <dbReference type="EMBL" id="TCS35182.1"/>
    </source>
</evidence>
<sequence>MQRILNTVISAEEDVVVCRQRARAIAKLLGFVAQDQTRIATAVSELARNVIEYASSGRVEFAIEGETVPQLLIITIRDSGPGIANLADVLSGQYKSPNGMGLGIVGARRLMDQFSINSDAGKGTTIVLKKLLPREAGLVTAARLGDLVAKLQTPQHGATLDEVHLQNRELLATLDELKARQEELVRLTQELEDTNRGVVALYAELDEKADHLRRADEMKTRFLSNMSHEFRTPLSSIRAIAKLLIERIDGDLNSEQEKQVNFILKNAEALSELVNDLLDLAKIEAGKIELHPAPFSLSELFSALRGMLRPLLVTPSIKLEFDPVPHDLVMTSDEGKVSQILRNFISNALKFTERGEVRVSAALSACQTMIALSVKDTGMGIAPEHQQLIFEEFTQVPNPAQKKFKGTGLGLPLCRQLAAHLGGSIHLESTLGVGSTFTVTLPVTLPSHGAPVVLPSQDDAALPGTGVPILLIEDQQETVQLYKKYLDGSPYVPMVARSTQEADELWRKVEPKAIVLDIMLNRVESWQWLARVKADSARSHIPILVATDIDDKGKGLALGADAYFIKPLLRRELLEGLRRCVSKASLFEIKDQDGLGGNMPISNKIH</sequence>
<gene>
    <name evidence="10" type="ORF">EDC30_11197</name>
</gene>
<dbReference type="EMBL" id="SLZQ01000011">
    <property type="protein sequence ID" value="TCS35182.1"/>
    <property type="molecule type" value="Genomic_DNA"/>
</dbReference>
<dbReference type="Gene3D" id="3.40.50.2300">
    <property type="match status" value="1"/>
</dbReference>
<dbReference type="Pfam" id="PF00512">
    <property type="entry name" value="HisKA"/>
    <property type="match status" value="1"/>
</dbReference>
<dbReference type="SUPFAM" id="SSF47384">
    <property type="entry name" value="Homodimeric domain of signal transducing histidine kinase"/>
    <property type="match status" value="1"/>
</dbReference>
<feature type="domain" description="Response regulatory" evidence="9">
    <location>
        <begin position="468"/>
        <end position="581"/>
    </location>
</feature>
<organism evidence="10 11">
    <name type="scientific">Paucimonas lemoignei</name>
    <name type="common">Pseudomonas lemoignei</name>
    <dbReference type="NCBI Taxonomy" id="29443"/>
    <lineage>
        <taxon>Bacteria</taxon>
        <taxon>Pseudomonadati</taxon>
        <taxon>Pseudomonadota</taxon>
        <taxon>Betaproteobacteria</taxon>
        <taxon>Burkholderiales</taxon>
        <taxon>Burkholderiaceae</taxon>
        <taxon>Paucimonas</taxon>
    </lineage>
</organism>
<dbReference type="PANTHER" id="PTHR43047">
    <property type="entry name" value="TWO-COMPONENT HISTIDINE PROTEIN KINASE"/>
    <property type="match status" value="1"/>
</dbReference>
<feature type="domain" description="Histidine kinase" evidence="8">
    <location>
        <begin position="225"/>
        <end position="445"/>
    </location>
</feature>
<dbReference type="SMART" id="SM00387">
    <property type="entry name" value="HATPase_c"/>
    <property type="match status" value="2"/>
</dbReference>
<dbReference type="GO" id="GO:0009927">
    <property type="term" value="F:histidine phosphotransfer kinase activity"/>
    <property type="evidence" value="ECO:0007669"/>
    <property type="project" value="TreeGrafter"/>
</dbReference>
<dbReference type="PANTHER" id="PTHR43047:SF72">
    <property type="entry name" value="OSMOSENSING HISTIDINE PROTEIN KINASE SLN1"/>
    <property type="match status" value="1"/>
</dbReference>
<evidence type="ECO:0000256" key="7">
    <source>
        <dbReference type="SAM" id="Coils"/>
    </source>
</evidence>
<dbReference type="InterPro" id="IPR001789">
    <property type="entry name" value="Sig_transdc_resp-reg_receiver"/>
</dbReference>
<evidence type="ECO:0000256" key="1">
    <source>
        <dbReference type="ARBA" id="ARBA00000085"/>
    </source>
</evidence>
<dbReference type="RefSeq" id="WP_132259760.1">
    <property type="nucleotide sequence ID" value="NZ_SLZQ01000011.1"/>
</dbReference>
<evidence type="ECO:0000256" key="3">
    <source>
        <dbReference type="ARBA" id="ARBA00022553"/>
    </source>
</evidence>
<dbReference type="GO" id="GO:0000155">
    <property type="term" value="F:phosphorelay sensor kinase activity"/>
    <property type="evidence" value="ECO:0007669"/>
    <property type="project" value="InterPro"/>
</dbReference>
<feature type="coiled-coil region" evidence="7">
    <location>
        <begin position="160"/>
        <end position="197"/>
    </location>
</feature>
<keyword evidence="7" id="KW-0175">Coiled coil</keyword>
<keyword evidence="5 10" id="KW-0418">Kinase</keyword>
<keyword evidence="3 6" id="KW-0597">Phosphoprotein</keyword>
<comment type="caution">
    <text evidence="10">The sequence shown here is derived from an EMBL/GenBank/DDBJ whole genome shotgun (WGS) entry which is preliminary data.</text>
</comment>
<dbReference type="InterPro" id="IPR003661">
    <property type="entry name" value="HisK_dim/P_dom"/>
</dbReference>
<dbReference type="InterPro" id="IPR036097">
    <property type="entry name" value="HisK_dim/P_sf"/>
</dbReference>
<evidence type="ECO:0000259" key="8">
    <source>
        <dbReference type="PROSITE" id="PS50109"/>
    </source>
</evidence>
<dbReference type="GO" id="GO:0005886">
    <property type="term" value="C:plasma membrane"/>
    <property type="evidence" value="ECO:0007669"/>
    <property type="project" value="TreeGrafter"/>
</dbReference>
<evidence type="ECO:0000256" key="5">
    <source>
        <dbReference type="ARBA" id="ARBA00022777"/>
    </source>
</evidence>
<dbReference type="Gene3D" id="3.30.565.10">
    <property type="entry name" value="Histidine kinase-like ATPase, C-terminal domain"/>
    <property type="match status" value="2"/>
</dbReference>
<dbReference type="SUPFAM" id="SSF55874">
    <property type="entry name" value="ATPase domain of HSP90 chaperone/DNA topoisomerase II/histidine kinase"/>
    <property type="match status" value="2"/>
</dbReference>
<dbReference type="InterPro" id="IPR004358">
    <property type="entry name" value="Sig_transdc_His_kin-like_C"/>
</dbReference>
<dbReference type="PRINTS" id="PR00344">
    <property type="entry name" value="BCTRLSENSOR"/>
</dbReference>
<accession>A0A4R3HS79</accession>
<dbReference type="Pfam" id="PF02518">
    <property type="entry name" value="HATPase_c"/>
    <property type="match status" value="2"/>
</dbReference>
<dbReference type="InterPro" id="IPR011006">
    <property type="entry name" value="CheY-like_superfamily"/>
</dbReference>
<evidence type="ECO:0000259" key="9">
    <source>
        <dbReference type="PROSITE" id="PS50110"/>
    </source>
</evidence>
<dbReference type="InterPro" id="IPR005467">
    <property type="entry name" value="His_kinase_dom"/>
</dbReference>
<feature type="modified residue" description="4-aspartylphosphate" evidence="6">
    <location>
        <position position="517"/>
    </location>
</feature>
<dbReference type="PROSITE" id="PS50110">
    <property type="entry name" value="RESPONSE_REGULATORY"/>
    <property type="match status" value="1"/>
</dbReference>
<dbReference type="SMART" id="SM00388">
    <property type="entry name" value="HisKA"/>
    <property type="match status" value="1"/>
</dbReference>
<protein>
    <recommendedName>
        <fullName evidence="2">histidine kinase</fullName>
        <ecNumber evidence="2">2.7.13.3</ecNumber>
    </recommendedName>
</protein>
<comment type="catalytic activity">
    <reaction evidence="1">
        <text>ATP + protein L-histidine = ADP + protein N-phospho-L-histidine.</text>
        <dbReference type="EC" id="2.7.13.3"/>
    </reaction>
</comment>
<dbReference type="InterPro" id="IPR036890">
    <property type="entry name" value="HATPase_C_sf"/>
</dbReference>
<dbReference type="CDD" id="cd16922">
    <property type="entry name" value="HATPase_EvgS-ArcB-TorS-like"/>
    <property type="match status" value="1"/>
</dbReference>
<proteinExistence type="predicted"/>
<dbReference type="Pfam" id="PF00072">
    <property type="entry name" value="Response_reg"/>
    <property type="match status" value="1"/>
</dbReference>
<dbReference type="PROSITE" id="PS50109">
    <property type="entry name" value="HIS_KIN"/>
    <property type="match status" value="1"/>
</dbReference>
<dbReference type="SMART" id="SM00448">
    <property type="entry name" value="REC"/>
    <property type="match status" value="1"/>
</dbReference>
<dbReference type="Proteomes" id="UP000295382">
    <property type="component" value="Unassembled WGS sequence"/>
</dbReference>
<dbReference type="CDD" id="cd00082">
    <property type="entry name" value="HisKA"/>
    <property type="match status" value="1"/>
</dbReference>
<keyword evidence="11" id="KW-1185">Reference proteome</keyword>
<evidence type="ECO:0000313" key="11">
    <source>
        <dbReference type="Proteomes" id="UP000295382"/>
    </source>
</evidence>
<dbReference type="InterPro" id="IPR003594">
    <property type="entry name" value="HATPase_dom"/>
</dbReference>
<dbReference type="Gene3D" id="1.10.287.130">
    <property type="match status" value="1"/>
</dbReference>
<keyword evidence="4" id="KW-0808">Transferase</keyword>
<evidence type="ECO:0000256" key="2">
    <source>
        <dbReference type="ARBA" id="ARBA00012438"/>
    </source>
</evidence>
<dbReference type="CDD" id="cd16934">
    <property type="entry name" value="HATPase_RsbT-like"/>
    <property type="match status" value="1"/>
</dbReference>
<dbReference type="SUPFAM" id="SSF52172">
    <property type="entry name" value="CheY-like"/>
    <property type="match status" value="1"/>
</dbReference>
<name>A0A4R3HS79_PAULE</name>
<dbReference type="OrthoDB" id="9810730at2"/>
<evidence type="ECO:0000256" key="6">
    <source>
        <dbReference type="PROSITE-ProRule" id="PRU00169"/>
    </source>
</evidence>
<dbReference type="AlphaFoldDB" id="A0A4R3HS79"/>